<proteinExistence type="predicted"/>
<sequence length="44" mass="4982">MPSFRWGTEDWPVYGSLMTDVERLLADPDRAHLHAEGVVDGVVR</sequence>
<reference evidence="2" key="1">
    <citation type="submission" date="2023-07" db="EMBL/GenBank/DDBJ databases">
        <title>30 novel species of actinomycetes from the DSMZ collection.</title>
        <authorList>
            <person name="Nouioui I."/>
        </authorList>
    </citation>
    <scope>NUCLEOTIDE SEQUENCE [LARGE SCALE GENOMIC DNA]</scope>
    <source>
        <strain evidence="2">DSM 41699</strain>
    </source>
</reference>
<evidence type="ECO:0000313" key="1">
    <source>
        <dbReference type="EMBL" id="MDT0464925.1"/>
    </source>
</evidence>
<comment type="caution">
    <text evidence="1">The sequence shown here is derived from an EMBL/GenBank/DDBJ whole genome shotgun (WGS) entry which is preliminary data.</text>
</comment>
<dbReference type="Proteomes" id="UP001183809">
    <property type="component" value="Unassembled WGS sequence"/>
</dbReference>
<dbReference type="RefSeq" id="WP_311696389.1">
    <property type="nucleotide sequence ID" value="NZ_JAVREY010000019.1"/>
</dbReference>
<evidence type="ECO:0000313" key="2">
    <source>
        <dbReference type="Proteomes" id="UP001183809"/>
    </source>
</evidence>
<protein>
    <submittedName>
        <fullName evidence="1">Uncharacterized protein</fullName>
    </submittedName>
</protein>
<gene>
    <name evidence="1" type="ORF">RM764_18245</name>
</gene>
<organism evidence="1 2">
    <name type="scientific">Streptomyces gibsoniae</name>
    <dbReference type="NCBI Taxonomy" id="3075529"/>
    <lineage>
        <taxon>Bacteria</taxon>
        <taxon>Bacillati</taxon>
        <taxon>Actinomycetota</taxon>
        <taxon>Actinomycetes</taxon>
        <taxon>Kitasatosporales</taxon>
        <taxon>Streptomycetaceae</taxon>
        <taxon>Streptomyces</taxon>
    </lineage>
</organism>
<accession>A0ABU2TVP5</accession>
<name>A0ABU2TVP5_9ACTN</name>
<keyword evidence="2" id="KW-1185">Reference proteome</keyword>
<dbReference type="EMBL" id="JAVREY010000019">
    <property type="protein sequence ID" value="MDT0464925.1"/>
    <property type="molecule type" value="Genomic_DNA"/>
</dbReference>